<name>A0A2R8CRE5_9GAMM</name>
<keyword evidence="2" id="KW-1185">Reference proteome</keyword>
<dbReference type="Proteomes" id="UP000244934">
    <property type="component" value="Unassembled WGS sequence"/>
</dbReference>
<protein>
    <submittedName>
        <fullName evidence="1">Uncharacterized protein</fullName>
    </submittedName>
</protein>
<evidence type="ECO:0000313" key="1">
    <source>
        <dbReference type="EMBL" id="SPJ35412.1"/>
    </source>
</evidence>
<dbReference type="AlphaFoldDB" id="A0A2R8CRE5"/>
<organism evidence="1 2">
    <name type="scientific">Kushneria phyllosphaerae</name>
    <dbReference type="NCBI Taxonomy" id="2100822"/>
    <lineage>
        <taxon>Bacteria</taxon>
        <taxon>Pseudomonadati</taxon>
        <taxon>Pseudomonadota</taxon>
        <taxon>Gammaproteobacteria</taxon>
        <taxon>Oceanospirillales</taxon>
        <taxon>Halomonadaceae</taxon>
        <taxon>Kushneria</taxon>
    </lineage>
</organism>
<evidence type="ECO:0000313" key="2">
    <source>
        <dbReference type="Proteomes" id="UP000244934"/>
    </source>
</evidence>
<gene>
    <name evidence="1" type="ORF">KSP9073_03478</name>
</gene>
<dbReference type="EMBL" id="ONZI01000009">
    <property type="protein sequence ID" value="SPJ35412.1"/>
    <property type="molecule type" value="Genomic_DNA"/>
</dbReference>
<proteinExistence type="predicted"/>
<sequence length="180" mass="19042">MADGGADGRVLCQLTARHVDREGTVRVHRAGPGLLAHRQDHGVAGSIFTGNSTCDRYIAPCLVGVDDVVTGNGVELNGQRRGRGVDAIRTSGLGTADVTRGIGMTYRGRNAVGTGRRQYRARHRDAERAVLCDRRCIALVAHADRHRIAGRGIPTGLTGNGDITGCFGGIDHVIAGNRIQ</sequence>
<reference evidence="2" key="1">
    <citation type="submission" date="2018-03" db="EMBL/GenBank/DDBJ databases">
        <authorList>
            <person name="Navarro De La Torre S."/>
        </authorList>
    </citation>
    <scope>NUCLEOTIDE SEQUENCE [LARGE SCALE GENOMIC DNA]</scope>
    <source>
        <strain evidence="2">EAod3</strain>
    </source>
</reference>
<accession>A0A2R8CRE5</accession>